<proteinExistence type="inferred from homology"/>
<dbReference type="NCBIfam" id="TIGR00225">
    <property type="entry name" value="prc"/>
    <property type="match status" value="1"/>
</dbReference>
<name>A0A1S1Z348_FLAPC</name>
<evidence type="ECO:0000256" key="2">
    <source>
        <dbReference type="ARBA" id="ARBA00022670"/>
    </source>
</evidence>
<evidence type="ECO:0000313" key="8">
    <source>
        <dbReference type="Proteomes" id="UP000179797"/>
    </source>
</evidence>
<evidence type="ECO:0000256" key="3">
    <source>
        <dbReference type="ARBA" id="ARBA00022801"/>
    </source>
</evidence>
<dbReference type="CDD" id="cd07560">
    <property type="entry name" value="Peptidase_S41_CPP"/>
    <property type="match status" value="1"/>
</dbReference>
<dbReference type="InterPro" id="IPR001478">
    <property type="entry name" value="PDZ"/>
</dbReference>
<dbReference type="Proteomes" id="UP000179797">
    <property type="component" value="Unassembled WGS sequence"/>
</dbReference>
<evidence type="ECO:0000259" key="6">
    <source>
        <dbReference type="PROSITE" id="PS50106"/>
    </source>
</evidence>
<dbReference type="PANTHER" id="PTHR32060">
    <property type="entry name" value="TAIL-SPECIFIC PROTEASE"/>
    <property type="match status" value="1"/>
</dbReference>
<gene>
    <name evidence="7" type="ORF">NH26_15110</name>
</gene>
<dbReference type="Pfam" id="PF13180">
    <property type="entry name" value="PDZ_2"/>
    <property type="match status" value="1"/>
</dbReference>
<comment type="similarity">
    <text evidence="1 5">Belongs to the peptidase S41A family.</text>
</comment>
<dbReference type="SMART" id="SM00228">
    <property type="entry name" value="PDZ"/>
    <property type="match status" value="1"/>
</dbReference>
<dbReference type="InterPro" id="IPR005151">
    <property type="entry name" value="Tail-specific_protease"/>
</dbReference>
<evidence type="ECO:0000256" key="5">
    <source>
        <dbReference type="RuleBase" id="RU004404"/>
    </source>
</evidence>
<dbReference type="CDD" id="cd06782">
    <property type="entry name" value="cpPDZ_CPP-like"/>
    <property type="match status" value="1"/>
</dbReference>
<dbReference type="SUPFAM" id="SSF52096">
    <property type="entry name" value="ClpP/crotonase"/>
    <property type="match status" value="1"/>
</dbReference>
<dbReference type="InterPro" id="IPR036034">
    <property type="entry name" value="PDZ_sf"/>
</dbReference>
<protein>
    <submittedName>
        <fullName evidence="7">Peptidase S41</fullName>
    </submittedName>
</protein>
<dbReference type="GO" id="GO:0007165">
    <property type="term" value="P:signal transduction"/>
    <property type="evidence" value="ECO:0007669"/>
    <property type="project" value="TreeGrafter"/>
</dbReference>
<dbReference type="GO" id="GO:0008236">
    <property type="term" value="F:serine-type peptidase activity"/>
    <property type="evidence" value="ECO:0007669"/>
    <property type="project" value="UniProtKB-KW"/>
</dbReference>
<evidence type="ECO:0000256" key="1">
    <source>
        <dbReference type="ARBA" id="ARBA00009179"/>
    </source>
</evidence>
<comment type="caution">
    <text evidence="7">The sequence shown here is derived from an EMBL/GenBank/DDBJ whole genome shotgun (WGS) entry which is preliminary data.</text>
</comment>
<keyword evidence="3 5" id="KW-0378">Hydrolase</keyword>
<reference evidence="7 8" key="1">
    <citation type="journal article" date="2012" name="Int. J. Syst. Evol. Microbiol.">
        <title>Flammeovirga pacifica sp. nov., isolated from deep-sea sediment.</title>
        <authorList>
            <person name="Xu H."/>
            <person name="Fu Y."/>
            <person name="Yang N."/>
            <person name="Ding Z."/>
            <person name="Lai Q."/>
            <person name="Zeng R."/>
        </authorList>
    </citation>
    <scope>NUCLEOTIDE SEQUENCE [LARGE SCALE GENOMIC DNA]</scope>
    <source>
        <strain evidence="8">DSM 24597 / LMG 26175 / WPAGA1</strain>
    </source>
</reference>
<dbReference type="InterPro" id="IPR004447">
    <property type="entry name" value="Peptidase_S41A"/>
</dbReference>
<dbReference type="PROSITE" id="PS50106">
    <property type="entry name" value="PDZ"/>
    <property type="match status" value="1"/>
</dbReference>
<dbReference type="FunFam" id="2.30.42.10:FF:000063">
    <property type="entry name" value="Peptidase, S41 family"/>
    <property type="match status" value="1"/>
</dbReference>
<keyword evidence="4 5" id="KW-0720">Serine protease</keyword>
<dbReference type="EMBL" id="JRYR02000001">
    <property type="protein sequence ID" value="OHX67583.1"/>
    <property type="molecule type" value="Genomic_DNA"/>
</dbReference>
<accession>A0A1S1Z348</accession>
<dbReference type="Gene3D" id="3.90.226.10">
    <property type="entry name" value="2-enoyl-CoA Hydratase, Chain A, domain 1"/>
    <property type="match status" value="1"/>
</dbReference>
<evidence type="ECO:0000313" key="7">
    <source>
        <dbReference type="EMBL" id="OHX67583.1"/>
    </source>
</evidence>
<dbReference type="GO" id="GO:0006508">
    <property type="term" value="P:proteolysis"/>
    <property type="evidence" value="ECO:0007669"/>
    <property type="project" value="UniProtKB-KW"/>
</dbReference>
<organism evidence="7 8">
    <name type="scientific">Flammeovirga pacifica</name>
    <dbReference type="NCBI Taxonomy" id="915059"/>
    <lineage>
        <taxon>Bacteria</taxon>
        <taxon>Pseudomonadati</taxon>
        <taxon>Bacteroidota</taxon>
        <taxon>Cytophagia</taxon>
        <taxon>Cytophagales</taxon>
        <taxon>Flammeovirgaceae</taxon>
        <taxon>Flammeovirga</taxon>
    </lineage>
</organism>
<dbReference type="GO" id="GO:0004175">
    <property type="term" value="F:endopeptidase activity"/>
    <property type="evidence" value="ECO:0007669"/>
    <property type="project" value="TreeGrafter"/>
</dbReference>
<feature type="domain" description="PDZ" evidence="6">
    <location>
        <begin position="89"/>
        <end position="154"/>
    </location>
</feature>
<dbReference type="Gene3D" id="3.30.750.44">
    <property type="match status" value="1"/>
</dbReference>
<sequence length="553" mass="62110">MRLKRKHIFLTSLVVLPLLFFSFTSEKLGNHYFEIAKNMKIFAQLYQEVNTYYVDDVNPSELMTTGIEAMLATLDPYTNYIPEDRIEDYRTMTTGEYGGLGVVVGNRNGDITIILPNEGYPAYEAGLQIGDVIMKVDGDEISGKNTGEISKYLKGQAGSEVTLTIKRYGNDQPFDVKVKREKIQINNVPYYGMVTDNIGLIQLSDFTRNASKEVGDALTELKDRGASKVIIDLRGNPGGLLNEAVSIVNLFVPKGSDVVYTKGRIEDWNKTYKAMNPPLDTEIPIAVLINGGSASAAEIVSGSIQDYDRGVLLGSRSFGKGLVQATRPLDYNSRLKVTVAKYYIPSGRCIQEIDYSHRNKDGEAIVVADSLREQFKTANGRPVLDGGGVAPDIKVKPFNFAQISVSLILKGLIFDYATKFHHENEKIVAARDFKLSDEQFNDFVEWIKDKDYGYQTKVEVTMEELEKSAKEDKYYDDIIDEIENLKKKVYHNKESDVIKFKDEIKDVLEAEICKRYYLEAGEIESTFTADLDVIEAVEVLNDDARYQKILSGN</sequence>
<dbReference type="AlphaFoldDB" id="A0A1S1Z348"/>
<dbReference type="STRING" id="915059.NH26_15110"/>
<dbReference type="PANTHER" id="PTHR32060:SF30">
    <property type="entry name" value="CARBOXY-TERMINAL PROCESSING PROTEASE CTPA"/>
    <property type="match status" value="1"/>
</dbReference>
<dbReference type="GO" id="GO:0030288">
    <property type="term" value="C:outer membrane-bounded periplasmic space"/>
    <property type="evidence" value="ECO:0007669"/>
    <property type="project" value="TreeGrafter"/>
</dbReference>
<dbReference type="Pfam" id="PF03572">
    <property type="entry name" value="Peptidase_S41"/>
    <property type="match status" value="1"/>
</dbReference>
<keyword evidence="8" id="KW-1185">Reference proteome</keyword>
<evidence type="ECO:0000256" key="4">
    <source>
        <dbReference type="ARBA" id="ARBA00022825"/>
    </source>
</evidence>
<dbReference type="SUPFAM" id="SSF50156">
    <property type="entry name" value="PDZ domain-like"/>
    <property type="match status" value="1"/>
</dbReference>
<dbReference type="Gene3D" id="2.30.42.10">
    <property type="match status" value="1"/>
</dbReference>
<dbReference type="InterPro" id="IPR029045">
    <property type="entry name" value="ClpP/crotonase-like_dom_sf"/>
</dbReference>
<dbReference type="OrthoDB" id="9812068at2"/>
<keyword evidence="2 5" id="KW-0645">Protease</keyword>
<dbReference type="SMART" id="SM00245">
    <property type="entry name" value="TSPc"/>
    <property type="match status" value="1"/>
</dbReference>